<organism evidence="1 2">
    <name type="scientific">Halomonas salipaludis</name>
    <dbReference type="NCBI Taxonomy" id="2032625"/>
    <lineage>
        <taxon>Bacteria</taxon>
        <taxon>Pseudomonadati</taxon>
        <taxon>Pseudomonadota</taxon>
        <taxon>Gammaproteobacteria</taxon>
        <taxon>Oceanospirillales</taxon>
        <taxon>Halomonadaceae</taxon>
        <taxon>Halomonas</taxon>
    </lineage>
</organism>
<accession>A0A2A2EZM4</accession>
<evidence type="ECO:0000313" key="2">
    <source>
        <dbReference type="Proteomes" id="UP000217771"/>
    </source>
</evidence>
<dbReference type="EMBL" id="NSKB01000001">
    <property type="protein sequence ID" value="PAU78831.1"/>
    <property type="molecule type" value="Genomic_DNA"/>
</dbReference>
<keyword evidence="2" id="KW-1185">Reference proteome</keyword>
<sequence>MIVVVFTGMWLEAILHQIIVARHGGDEFKKYDFKSYREKLILLGVSSTEVLDKVDSFKATRKELVHEKVFFDNSEIKVAQQEAELAHQVMSSVSHALDI</sequence>
<dbReference type="Proteomes" id="UP000217771">
    <property type="component" value="Unassembled WGS sequence"/>
</dbReference>
<dbReference type="AlphaFoldDB" id="A0A2A2EZM4"/>
<reference evidence="1 2" key="1">
    <citation type="submission" date="2017-08" db="EMBL/GenBank/DDBJ databases">
        <title>Halomonas alkalisoli sp. nov., isolated from saline alkaline soil.</title>
        <authorList>
            <person name="Wang D."/>
            <person name="Zhang G."/>
        </authorList>
    </citation>
    <scope>NUCLEOTIDE SEQUENCE [LARGE SCALE GENOMIC DNA]</scope>
    <source>
        <strain evidence="1 2">WRN001</strain>
    </source>
</reference>
<proteinExistence type="predicted"/>
<name>A0A2A2EZM4_9GAMM</name>
<protein>
    <recommendedName>
        <fullName evidence="3">HEPN domain-containing protein</fullName>
    </recommendedName>
</protein>
<comment type="caution">
    <text evidence="1">The sequence shown here is derived from an EMBL/GenBank/DDBJ whole genome shotgun (WGS) entry which is preliminary data.</text>
</comment>
<evidence type="ECO:0000313" key="1">
    <source>
        <dbReference type="EMBL" id="PAU78831.1"/>
    </source>
</evidence>
<gene>
    <name evidence="1" type="ORF">CK498_00140</name>
</gene>
<evidence type="ECO:0008006" key="3">
    <source>
        <dbReference type="Google" id="ProtNLM"/>
    </source>
</evidence>